<dbReference type="EMBL" id="VOBL01000008">
    <property type="protein sequence ID" value="KAA0977104.1"/>
    <property type="molecule type" value="Genomic_DNA"/>
</dbReference>
<dbReference type="OrthoDB" id="4954645at2"/>
<evidence type="ECO:0000256" key="2">
    <source>
        <dbReference type="SAM" id="SignalP"/>
    </source>
</evidence>
<reference evidence="3 4" key="1">
    <citation type="submission" date="2019-07" db="EMBL/GenBank/DDBJ databases">
        <title>Analysis of the biochemical properties, biological activity and biotechnological potential of siderophores and biosurfactants produced by Antarctic psychrotolerant bacteria.</title>
        <authorList>
            <person name="Styczynski M."/>
            <person name="Krucon T."/>
            <person name="Decewicz P."/>
            <person name="Dziewit L."/>
        </authorList>
    </citation>
    <scope>NUCLEOTIDE SEQUENCE [LARGE SCALE GENOMIC DNA]</scope>
    <source>
        <strain evidence="3 4">ANT_H27</strain>
    </source>
</reference>
<feature type="region of interest" description="Disordered" evidence="1">
    <location>
        <begin position="20"/>
        <end position="58"/>
    </location>
</feature>
<evidence type="ECO:0000313" key="4">
    <source>
        <dbReference type="Proteomes" id="UP000323856"/>
    </source>
</evidence>
<dbReference type="AlphaFoldDB" id="A0A5B0EDI1"/>
<dbReference type="RefSeq" id="WP_149619488.1">
    <property type="nucleotide sequence ID" value="NZ_VOBL01000008.1"/>
</dbReference>
<feature type="compositionally biased region" description="Low complexity" evidence="1">
    <location>
        <begin position="33"/>
        <end position="54"/>
    </location>
</feature>
<comment type="caution">
    <text evidence="3">The sequence shown here is derived from an EMBL/GenBank/DDBJ whole genome shotgun (WGS) entry which is preliminary data.</text>
</comment>
<accession>A0A5B0EDI1</accession>
<feature type="chain" id="PRO_5038699596" description="Nuclear transport factor 2 family protein" evidence="2">
    <location>
        <begin position="18"/>
        <end position="188"/>
    </location>
</feature>
<feature type="signal peptide" evidence="2">
    <location>
        <begin position="1"/>
        <end position="17"/>
    </location>
</feature>
<sequence length="188" mass="19918">MNLTRRALLSASTLAFLAGCAPNPGPTPPTRPAPSSTQQPPGTTVPAPATTSTGPPVPAQQQAAIEALTLMTTWHTASDATQTSADLRARAYFTRELAATITAPARNGASGEWFAHPHSVSVPHILAVEGTDSLAAGSLAYEVTWDWVDEEGRTTPGASVRLYNLAMANTPQGWKISDYTYEEYSRHS</sequence>
<evidence type="ECO:0000313" key="3">
    <source>
        <dbReference type="EMBL" id="KAA0977104.1"/>
    </source>
</evidence>
<dbReference type="PROSITE" id="PS51257">
    <property type="entry name" value="PROKAR_LIPOPROTEIN"/>
    <property type="match status" value="1"/>
</dbReference>
<evidence type="ECO:0008006" key="5">
    <source>
        <dbReference type="Google" id="ProtNLM"/>
    </source>
</evidence>
<organism evidence="3 4">
    <name type="scientific">Paeniglutamicibacter gangotriensis</name>
    <dbReference type="NCBI Taxonomy" id="254787"/>
    <lineage>
        <taxon>Bacteria</taxon>
        <taxon>Bacillati</taxon>
        <taxon>Actinomycetota</taxon>
        <taxon>Actinomycetes</taxon>
        <taxon>Micrococcales</taxon>
        <taxon>Micrococcaceae</taxon>
        <taxon>Paeniglutamicibacter</taxon>
    </lineage>
</organism>
<keyword evidence="2" id="KW-0732">Signal</keyword>
<dbReference type="Proteomes" id="UP000323856">
    <property type="component" value="Unassembled WGS sequence"/>
</dbReference>
<gene>
    <name evidence="3" type="ORF">FQ154_09370</name>
</gene>
<proteinExistence type="predicted"/>
<evidence type="ECO:0000256" key="1">
    <source>
        <dbReference type="SAM" id="MobiDB-lite"/>
    </source>
</evidence>
<feature type="compositionally biased region" description="Pro residues" evidence="1">
    <location>
        <begin position="23"/>
        <end position="32"/>
    </location>
</feature>
<protein>
    <recommendedName>
        <fullName evidence="5">Nuclear transport factor 2 family protein</fullName>
    </recommendedName>
</protein>
<name>A0A5B0EDI1_9MICC</name>